<dbReference type="EMBL" id="KI392588">
    <property type="protein sequence ID" value="ERN13555.1"/>
    <property type="molecule type" value="Genomic_DNA"/>
</dbReference>
<dbReference type="Proteomes" id="UP000017836">
    <property type="component" value="Unassembled WGS sequence"/>
</dbReference>
<dbReference type="PANTHER" id="PTHR31236:SF2">
    <property type="entry name" value="BURP DOMAIN PROTEIN RD22"/>
    <property type="match status" value="1"/>
</dbReference>
<accession>W1Q0N4</accession>
<reference evidence="4" key="1">
    <citation type="journal article" date="2013" name="Science">
        <title>The Amborella genome and the evolution of flowering plants.</title>
        <authorList>
            <consortium name="Amborella Genome Project"/>
        </authorList>
    </citation>
    <scope>NUCLEOTIDE SEQUENCE [LARGE SCALE GENOMIC DNA]</scope>
</reference>
<dbReference type="AlphaFoldDB" id="W1Q0N4"/>
<evidence type="ECO:0000313" key="3">
    <source>
        <dbReference type="EMBL" id="ERN13555.1"/>
    </source>
</evidence>
<evidence type="ECO:0000313" key="4">
    <source>
        <dbReference type="Proteomes" id="UP000017836"/>
    </source>
</evidence>
<gene>
    <name evidence="3" type="ORF">AMTR_s00041p00235950</name>
</gene>
<evidence type="ECO:0000259" key="2">
    <source>
        <dbReference type="PROSITE" id="PS51277"/>
    </source>
</evidence>
<organism evidence="3 4">
    <name type="scientific">Amborella trichopoda</name>
    <dbReference type="NCBI Taxonomy" id="13333"/>
    <lineage>
        <taxon>Eukaryota</taxon>
        <taxon>Viridiplantae</taxon>
        <taxon>Streptophyta</taxon>
        <taxon>Embryophyta</taxon>
        <taxon>Tracheophyta</taxon>
        <taxon>Spermatophyta</taxon>
        <taxon>Magnoliopsida</taxon>
        <taxon>Amborellales</taxon>
        <taxon>Amborellaceae</taxon>
        <taxon>Amborella</taxon>
    </lineage>
</organism>
<feature type="chain" id="PRO_5004807996" description="BURP domain-containing protein" evidence="1">
    <location>
        <begin position="17"/>
        <end position="150"/>
    </location>
</feature>
<dbReference type="Gramene" id="ERN13555">
    <property type="protein sequence ID" value="ERN13555"/>
    <property type="gene ID" value="AMTR_s00041p00235950"/>
</dbReference>
<sequence>MGKLPLASALLLLAEGHVFLGSLNYCCVLATPESYWACAFSNTPIPDIIHARLRRVPSGLLYMGSGGLDPRFWYSDFTEEHRDPRVTTLYLEEELKVGMKMVFHFRKSDIENASPFLSREDADAIPFSSAKPPRFLQHFSIPLASTEASE</sequence>
<dbReference type="HOGENOM" id="CLU_112298_0_0_1"/>
<dbReference type="InterPro" id="IPR044816">
    <property type="entry name" value="BURP"/>
</dbReference>
<dbReference type="PROSITE" id="PS51277">
    <property type="entry name" value="BURP"/>
    <property type="match status" value="1"/>
</dbReference>
<name>W1Q0N4_AMBTC</name>
<feature type="signal peptide" evidence="1">
    <location>
        <begin position="1"/>
        <end position="16"/>
    </location>
</feature>
<dbReference type="Pfam" id="PF03181">
    <property type="entry name" value="BURP"/>
    <property type="match status" value="1"/>
</dbReference>
<protein>
    <recommendedName>
        <fullName evidence="2">BURP domain-containing protein</fullName>
    </recommendedName>
</protein>
<dbReference type="InterPro" id="IPR004873">
    <property type="entry name" value="BURP_dom"/>
</dbReference>
<dbReference type="PANTHER" id="PTHR31236">
    <property type="entry name" value="BURP DOMAIN PROTEIN USPL1-LIKE"/>
    <property type="match status" value="1"/>
</dbReference>
<feature type="domain" description="BURP" evidence="2">
    <location>
        <begin position="89"/>
        <end position="150"/>
    </location>
</feature>
<proteinExistence type="predicted"/>
<keyword evidence="4" id="KW-1185">Reference proteome</keyword>
<evidence type="ECO:0000256" key="1">
    <source>
        <dbReference type="SAM" id="SignalP"/>
    </source>
</evidence>
<keyword evidence="1" id="KW-0732">Signal</keyword>